<protein>
    <submittedName>
        <fullName evidence="1">Uncharacterized protein</fullName>
    </submittedName>
</protein>
<organism evidence="1 2">
    <name type="scientific">Periplaneta americana</name>
    <name type="common">American cockroach</name>
    <name type="synonym">Blatta americana</name>
    <dbReference type="NCBI Taxonomy" id="6978"/>
    <lineage>
        <taxon>Eukaryota</taxon>
        <taxon>Metazoa</taxon>
        <taxon>Ecdysozoa</taxon>
        <taxon>Arthropoda</taxon>
        <taxon>Hexapoda</taxon>
        <taxon>Insecta</taxon>
        <taxon>Pterygota</taxon>
        <taxon>Neoptera</taxon>
        <taxon>Polyneoptera</taxon>
        <taxon>Dictyoptera</taxon>
        <taxon>Blattodea</taxon>
        <taxon>Blattoidea</taxon>
        <taxon>Blattidae</taxon>
        <taxon>Blattinae</taxon>
        <taxon>Periplaneta</taxon>
    </lineage>
</organism>
<name>A0ABQ8T138_PERAM</name>
<evidence type="ECO:0000313" key="1">
    <source>
        <dbReference type="EMBL" id="KAJ4439746.1"/>
    </source>
</evidence>
<proteinExistence type="predicted"/>
<accession>A0ABQ8T138</accession>
<reference evidence="1 2" key="1">
    <citation type="journal article" date="2022" name="Allergy">
        <title>Genome assembly and annotation of Periplaneta americana reveal a comprehensive cockroach allergen profile.</title>
        <authorList>
            <person name="Wang L."/>
            <person name="Xiong Q."/>
            <person name="Saelim N."/>
            <person name="Wang L."/>
            <person name="Nong W."/>
            <person name="Wan A.T."/>
            <person name="Shi M."/>
            <person name="Liu X."/>
            <person name="Cao Q."/>
            <person name="Hui J.H.L."/>
            <person name="Sookrung N."/>
            <person name="Leung T.F."/>
            <person name="Tungtrongchitr A."/>
            <person name="Tsui S.K.W."/>
        </authorList>
    </citation>
    <scope>NUCLEOTIDE SEQUENCE [LARGE SCALE GENOMIC DNA]</scope>
    <source>
        <strain evidence="1">PWHHKU_190912</strain>
    </source>
</reference>
<comment type="caution">
    <text evidence="1">The sequence shown here is derived from an EMBL/GenBank/DDBJ whole genome shotgun (WGS) entry which is preliminary data.</text>
</comment>
<dbReference type="EMBL" id="JAJSOF020000017">
    <property type="protein sequence ID" value="KAJ4439746.1"/>
    <property type="molecule type" value="Genomic_DNA"/>
</dbReference>
<evidence type="ECO:0000313" key="2">
    <source>
        <dbReference type="Proteomes" id="UP001148838"/>
    </source>
</evidence>
<gene>
    <name evidence="1" type="ORF">ANN_07874</name>
</gene>
<sequence length="201" mass="23861">MPDSQDTVHLGYMSARQSSLFSARILSKERNADSEYVDRRQRTRLYLLVDIEVSAVEIYYVASFQYVLTTYNLSYNELNLYSNFHRNPFSHYRVKRYVLSYRGINFRSPVSYTELRHWSYNGIDREVQTAVTHCFRFQAVYFYDAGLRKLMSRVFRYPGMKSRCSAIRNKTAGRIDDCHGDCTSCCLRYAYKILRNFRTPI</sequence>
<keyword evidence="2" id="KW-1185">Reference proteome</keyword>
<dbReference type="Proteomes" id="UP001148838">
    <property type="component" value="Unassembled WGS sequence"/>
</dbReference>